<dbReference type="InterPro" id="IPR008920">
    <property type="entry name" value="TF_FadR/GntR_C"/>
</dbReference>
<dbReference type="PRINTS" id="PR00035">
    <property type="entry name" value="HTHGNTR"/>
</dbReference>
<reference evidence="5 6" key="1">
    <citation type="submission" date="2023-01" db="EMBL/GenBank/DDBJ databases">
        <title>Novel species of the genus Asticcacaulis isolated from rivers.</title>
        <authorList>
            <person name="Lu H."/>
        </authorList>
    </citation>
    <scope>NUCLEOTIDE SEQUENCE [LARGE SCALE GENOMIC DNA]</scope>
    <source>
        <strain evidence="5 6">DXS10W</strain>
    </source>
</reference>
<organism evidence="5 6">
    <name type="scientific">Asticcacaulis currens</name>
    <dbReference type="NCBI Taxonomy" id="2984210"/>
    <lineage>
        <taxon>Bacteria</taxon>
        <taxon>Pseudomonadati</taxon>
        <taxon>Pseudomonadota</taxon>
        <taxon>Alphaproteobacteria</taxon>
        <taxon>Caulobacterales</taxon>
        <taxon>Caulobacteraceae</taxon>
        <taxon>Asticcacaulis</taxon>
    </lineage>
</organism>
<evidence type="ECO:0000259" key="4">
    <source>
        <dbReference type="PROSITE" id="PS50949"/>
    </source>
</evidence>
<keyword evidence="3" id="KW-0804">Transcription</keyword>
<dbReference type="PANTHER" id="PTHR43537">
    <property type="entry name" value="TRANSCRIPTIONAL REGULATOR, GNTR FAMILY"/>
    <property type="match status" value="1"/>
</dbReference>
<keyword evidence="2" id="KW-0238">DNA-binding</keyword>
<gene>
    <name evidence="5" type="ORF">PQU94_11890</name>
</gene>
<evidence type="ECO:0000256" key="3">
    <source>
        <dbReference type="ARBA" id="ARBA00023163"/>
    </source>
</evidence>
<dbReference type="CDD" id="cd07377">
    <property type="entry name" value="WHTH_GntR"/>
    <property type="match status" value="1"/>
</dbReference>
<dbReference type="PROSITE" id="PS50949">
    <property type="entry name" value="HTH_GNTR"/>
    <property type="match status" value="1"/>
</dbReference>
<keyword evidence="6" id="KW-1185">Reference proteome</keyword>
<protein>
    <submittedName>
        <fullName evidence="5">FCD domain-containing protein</fullName>
    </submittedName>
</protein>
<dbReference type="SUPFAM" id="SSF46785">
    <property type="entry name" value="Winged helix' DNA-binding domain"/>
    <property type="match status" value="1"/>
</dbReference>
<dbReference type="InterPro" id="IPR011711">
    <property type="entry name" value="GntR_C"/>
</dbReference>
<dbReference type="Pfam" id="PF07729">
    <property type="entry name" value="FCD"/>
    <property type="match status" value="1"/>
</dbReference>
<proteinExistence type="predicted"/>
<evidence type="ECO:0000313" key="6">
    <source>
        <dbReference type="Proteomes" id="UP001216595"/>
    </source>
</evidence>
<dbReference type="RefSeq" id="WP_272741682.1">
    <property type="nucleotide sequence ID" value="NZ_JAQQKW010000006.1"/>
</dbReference>
<dbReference type="SUPFAM" id="SSF48008">
    <property type="entry name" value="GntR ligand-binding domain-like"/>
    <property type="match status" value="1"/>
</dbReference>
<dbReference type="InterPro" id="IPR000524">
    <property type="entry name" value="Tscrpt_reg_HTH_GntR"/>
</dbReference>
<dbReference type="PANTHER" id="PTHR43537:SF44">
    <property type="entry name" value="GNTR FAMILY REGULATORY PROTEIN"/>
    <property type="match status" value="1"/>
</dbReference>
<comment type="caution">
    <text evidence="5">The sequence shown here is derived from an EMBL/GenBank/DDBJ whole genome shotgun (WGS) entry which is preliminary data.</text>
</comment>
<dbReference type="EMBL" id="JAQQKW010000006">
    <property type="protein sequence ID" value="MDC7694982.1"/>
    <property type="molecule type" value="Genomic_DNA"/>
</dbReference>
<evidence type="ECO:0000313" key="5">
    <source>
        <dbReference type="EMBL" id="MDC7694982.1"/>
    </source>
</evidence>
<dbReference type="Gene3D" id="1.10.10.10">
    <property type="entry name" value="Winged helix-like DNA-binding domain superfamily/Winged helix DNA-binding domain"/>
    <property type="match status" value="1"/>
</dbReference>
<dbReference type="InterPro" id="IPR036388">
    <property type="entry name" value="WH-like_DNA-bd_sf"/>
</dbReference>
<dbReference type="InterPro" id="IPR036390">
    <property type="entry name" value="WH_DNA-bd_sf"/>
</dbReference>
<dbReference type="Gene3D" id="1.20.120.530">
    <property type="entry name" value="GntR ligand-binding domain-like"/>
    <property type="match status" value="1"/>
</dbReference>
<feature type="domain" description="HTH gntR-type" evidence="4">
    <location>
        <begin position="9"/>
        <end position="75"/>
    </location>
</feature>
<keyword evidence="1" id="KW-0805">Transcription regulation</keyword>
<name>A0ABT5IFL5_9CAUL</name>
<dbReference type="SMART" id="SM00895">
    <property type="entry name" value="FCD"/>
    <property type="match status" value="1"/>
</dbReference>
<sequence length="234" mass="25663">MTEVIETGAKMAVHVHRLLGEAIVAGDFDGTGLPNEAELSQRYGASRTVIREAIRMLMGKGLISMRQRADRIQPLAAWNLLDPEISYWLRKRPFSLETFREFIQMRLAVEPVAAGLTAARGDARVIQSLQSHLTTLLSSPPQSEDRLNAAIQFHQTIVLESGNAFFTRLLALISTALHMEFSHVSPGPLTASFQEQIMTCIAQADAAGAEALMRELLRATLRQVEAAAATPAED</sequence>
<evidence type="ECO:0000256" key="2">
    <source>
        <dbReference type="ARBA" id="ARBA00023125"/>
    </source>
</evidence>
<evidence type="ECO:0000256" key="1">
    <source>
        <dbReference type="ARBA" id="ARBA00023015"/>
    </source>
</evidence>
<dbReference type="Proteomes" id="UP001216595">
    <property type="component" value="Unassembled WGS sequence"/>
</dbReference>
<accession>A0ABT5IFL5</accession>
<dbReference type="Pfam" id="PF00392">
    <property type="entry name" value="GntR"/>
    <property type="match status" value="1"/>
</dbReference>